<comment type="caution">
    <text evidence="7">The sequence shown here is derived from an EMBL/GenBank/DDBJ whole genome shotgun (WGS) entry which is preliminary data.</text>
</comment>
<dbReference type="InterPro" id="IPR003593">
    <property type="entry name" value="AAA+_ATPase"/>
</dbReference>
<dbReference type="AlphaFoldDB" id="A0A4E0S3D5"/>
<dbReference type="PANTHER" id="PTHR19211:SF117">
    <property type="entry name" value="ATP-BINDING CASSETTE SUB-FAMILY F MEMBER 3"/>
    <property type="match status" value="1"/>
</dbReference>
<accession>A0A4E0S3D5</accession>
<dbReference type="InterPro" id="IPR032781">
    <property type="entry name" value="ABC_tran_Xtn"/>
</dbReference>
<dbReference type="InterPro" id="IPR003439">
    <property type="entry name" value="ABC_transporter-like_ATP-bd"/>
</dbReference>
<keyword evidence="5" id="KW-0007">Acetylation</keyword>
<keyword evidence="3" id="KW-0547">Nucleotide-binding</keyword>
<dbReference type="InterPro" id="IPR027417">
    <property type="entry name" value="P-loop_NTPase"/>
</dbReference>
<evidence type="ECO:0000256" key="4">
    <source>
        <dbReference type="ARBA" id="ARBA00022840"/>
    </source>
</evidence>
<keyword evidence="2" id="KW-0677">Repeat</keyword>
<dbReference type="Pfam" id="PF12848">
    <property type="entry name" value="ABC_tran_Xtn"/>
    <property type="match status" value="1"/>
</dbReference>
<dbReference type="InterPro" id="IPR058770">
    <property type="entry name" value="PWI_ABCF3"/>
</dbReference>
<reference evidence="7" key="1">
    <citation type="submission" date="2019-03" db="EMBL/GenBank/DDBJ databases">
        <title>Improved annotation for the trematode Fasciola hepatica.</title>
        <authorList>
            <person name="Choi Y.-J."/>
            <person name="Martin J."/>
            <person name="Mitreva M."/>
        </authorList>
    </citation>
    <scope>NUCLEOTIDE SEQUENCE [LARGE SCALE GENOMIC DNA]</scope>
</reference>
<organism evidence="7 8">
    <name type="scientific">Fasciola hepatica</name>
    <name type="common">Liver fluke</name>
    <dbReference type="NCBI Taxonomy" id="6192"/>
    <lineage>
        <taxon>Eukaryota</taxon>
        <taxon>Metazoa</taxon>
        <taxon>Spiralia</taxon>
        <taxon>Lophotrochozoa</taxon>
        <taxon>Platyhelminthes</taxon>
        <taxon>Trematoda</taxon>
        <taxon>Digenea</taxon>
        <taxon>Plagiorchiida</taxon>
        <taxon>Echinostomata</taxon>
        <taxon>Echinostomatoidea</taxon>
        <taxon>Fasciolidae</taxon>
        <taxon>Fasciola</taxon>
    </lineage>
</organism>
<evidence type="ECO:0000313" key="7">
    <source>
        <dbReference type="EMBL" id="THD27250.1"/>
    </source>
</evidence>
<gene>
    <name evidence="7" type="ORF">D915_002067</name>
</gene>
<dbReference type="Proteomes" id="UP000230066">
    <property type="component" value="Unassembled WGS sequence"/>
</dbReference>
<dbReference type="SUPFAM" id="SSF52540">
    <property type="entry name" value="P-loop containing nucleoside triphosphate hydrolases"/>
    <property type="match status" value="2"/>
</dbReference>
<evidence type="ECO:0000256" key="5">
    <source>
        <dbReference type="ARBA" id="ARBA00022990"/>
    </source>
</evidence>
<dbReference type="CDD" id="cd03221">
    <property type="entry name" value="ABCF_EF-3"/>
    <property type="match status" value="2"/>
</dbReference>
<feature type="domain" description="ABC transporter" evidence="6">
    <location>
        <begin position="518"/>
        <end position="733"/>
    </location>
</feature>
<keyword evidence="4 7" id="KW-0067">ATP-binding</keyword>
<dbReference type="SMART" id="SM00382">
    <property type="entry name" value="AAA"/>
    <property type="match status" value="2"/>
</dbReference>
<comment type="similarity">
    <text evidence="1">Belongs to the ABC transporter superfamily. ABCF family. EF3 subfamily.</text>
</comment>
<dbReference type="GO" id="GO:0005524">
    <property type="term" value="F:ATP binding"/>
    <property type="evidence" value="ECO:0007669"/>
    <property type="project" value="UniProtKB-KW"/>
</dbReference>
<dbReference type="Gene3D" id="3.40.50.300">
    <property type="entry name" value="P-loop containing nucleotide triphosphate hydrolases"/>
    <property type="match status" value="2"/>
</dbReference>
<dbReference type="EMBL" id="JXXN02000482">
    <property type="protein sequence ID" value="THD27250.1"/>
    <property type="molecule type" value="Genomic_DNA"/>
</dbReference>
<dbReference type="InterPro" id="IPR017871">
    <property type="entry name" value="ABC_transporter-like_CS"/>
</dbReference>
<protein>
    <submittedName>
        <fullName evidence="7">ATP-binding cassette sub-family F member</fullName>
    </submittedName>
</protein>
<proteinExistence type="inferred from homology"/>
<dbReference type="FunFam" id="3.40.50.300:FF:000104">
    <property type="entry name" value="ATP-binding cassette sub-family F member 3"/>
    <property type="match status" value="1"/>
</dbReference>
<evidence type="ECO:0000256" key="2">
    <source>
        <dbReference type="ARBA" id="ARBA00022737"/>
    </source>
</evidence>
<evidence type="ECO:0000259" key="6">
    <source>
        <dbReference type="PROSITE" id="PS50893"/>
    </source>
</evidence>
<dbReference type="PANTHER" id="PTHR19211">
    <property type="entry name" value="ATP-BINDING TRANSPORT PROTEIN-RELATED"/>
    <property type="match status" value="1"/>
</dbReference>
<dbReference type="Pfam" id="PF00005">
    <property type="entry name" value="ABC_tran"/>
    <property type="match status" value="2"/>
</dbReference>
<keyword evidence="8" id="KW-1185">Reference proteome</keyword>
<name>A0A4E0S3D5_FASHE</name>
<dbReference type="PROSITE" id="PS00211">
    <property type="entry name" value="ABC_TRANSPORTER_1"/>
    <property type="match status" value="1"/>
</dbReference>
<dbReference type="InterPro" id="IPR050611">
    <property type="entry name" value="ABCF"/>
</dbReference>
<evidence type="ECO:0000256" key="1">
    <source>
        <dbReference type="ARBA" id="ARBA00011054"/>
    </source>
</evidence>
<evidence type="ECO:0000256" key="3">
    <source>
        <dbReference type="ARBA" id="ARBA00022741"/>
    </source>
</evidence>
<dbReference type="GO" id="GO:0016887">
    <property type="term" value="F:ATP hydrolysis activity"/>
    <property type="evidence" value="ECO:0007669"/>
    <property type="project" value="InterPro"/>
</dbReference>
<dbReference type="FunFam" id="3.40.50.300:FF:000011">
    <property type="entry name" value="Putative ABC transporter ATP-binding component"/>
    <property type="match status" value="1"/>
</dbReference>
<evidence type="ECO:0000313" key="8">
    <source>
        <dbReference type="Proteomes" id="UP000230066"/>
    </source>
</evidence>
<sequence>MGEFDQVQMAVELFREAFPLLDKDVKDYVEGVLVESGTHFDTEADVHDAIGSLLNEFSCGTSESQIDELCKKIYALMKPTQIKTGDYTLDAPVHMASILDTFSGRLADNRSIWMVKKEVNSVVDPKKLGKAEAKLREKHDKKSTYGKLIGHSSSSSLKNMESAEDFATVSQQLDRRDLNASADASGRHVGDIRLENFDIAFGSRMLLQGANLTISYGRRYGLIGRNGYGKTTLLRALARGDLRLPVGLRVLHVEQEMTGDSTSALESVLRADTERATLLAELSRLQSTRSADNTSVTDESVESGLKRETISGDRLTEIYTRLAAIEADKAPARAAIILHGLGFNTEMQQRPTKQFSGGWRMRLSLAQALFAKPDLLLLDEPTNMLDMRALIWLEGYVQTSSNIMIIVSHDRSFLNTVATDIIHLNARRLDVYRGNYDAFEQARGDRLLAQQREYEALKAEREHIQQFIDKFRYNAKRASLVQSRIKQLERLPPLVPPEKDPVVQIRLPVCDKLSSPVLRLDEVSFHYVPDKPILCKVDLSISSESRICVVGENGAGKTTLLRILLGQLEPTSGLRHAHRGLRLGYFSQHHVDQLDLGLSGLEFLMRKFPSQTEQIYRSQLAAFNITDMLAMQPIGSLSGGQKSRVAFAAMCMSNPNLLVLDEPTNHLDVETISALADGLRLFQGGVVLVSHDERLIETVCNEVWVCTRMGQTQASDLQGSRVYALKDGLPEYKKAVRMELDQMTK</sequence>
<feature type="domain" description="ABC transporter" evidence="6">
    <location>
        <begin position="192"/>
        <end position="451"/>
    </location>
</feature>
<dbReference type="PROSITE" id="PS50893">
    <property type="entry name" value="ABC_TRANSPORTER_2"/>
    <property type="match status" value="2"/>
</dbReference>
<dbReference type="Pfam" id="PF26051">
    <property type="entry name" value="PWI_ABCF3"/>
    <property type="match status" value="1"/>
</dbReference>